<dbReference type="InterPro" id="IPR016541">
    <property type="entry name" value="UCP008505"/>
</dbReference>
<organism evidence="1 2">
    <name type="scientific">Alteromonas confluentis</name>
    <dbReference type="NCBI Taxonomy" id="1656094"/>
    <lineage>
        <taxon>Bacteria</taxon>
        <taxon>Pseudomonadati</taxon>
        <taxon>Pseudomonadota</taxon>
        <taxon>Gammaproteobacteria</taxon>
        <taxon>Alteromonadales</taxon>
        <taxon>Alteromonadaceae</taxon>
        <taxon>Alteromonas/Salinimonas group</taxon>
        <taxon>Alteromonas</taxon>
    </lineage>
</organism>
<dbReference type="Pfam" id="PF14367">
    <property type="entry name" value="DUF4411"/>
    <property type="match status" value="1"/>
</dbReference>
<protein>
    <recommendedName>
        <fullName evidence="3">DUF4411 domain-containing protein</fullName>
    </recommendedName>
</protein>
<evidence type="ECO:0000313" key="1">
    <source>
        <dbReference type="EMBL" id="OFC72693.1"/>
    </source>
</evidence>
<dbReference type="EMBL" id="MDHN01000003">
    <property type="protein sequence ID" value="OFC72693.1"/>
    <property type="molecule type" value="Genomic_DNA"/>
</dbReference>
<evidence type="ECO:0000313" key="2">
    <source>
        <dbReference type="Proteomes" id="UP000175691"/>
    </source>
</evidence>
<keyword evidence="2" id="KW-1185">Reference proteome</keyword>
<dbReference type="RefSeq" id="WP_070123315.1">
    <property type="nucleotide sequence ID" value="NZ_MDHN01000003.1"/>
</dbReference>
<dbReference type="STRING" id="1656094.BFC18_02255"/>
<gene>
    <name evidence="1" type="ORF">BFC18_02255</name>
</gene>
<accession>A0A1E7ZGP3</accession>
<name>A0A1E7ZGP3_9ALTE</name>
<sequence length="165" mass="19117">MTYILDSNTYIQAKNLYYQMEFCPAYWEWLDIEFAKGQVCCISSVYDELIEYKDELSDWVKHRKEVFLPVADDETQSKFGEVVEYVYGLESKDPVDVGNFLDKADPWIIAKASVLDATIVTHERLTPENSRKVKIPNIAKHFNVECISTYALLKRLEARFILSAA</sequence>
<evidence type="ECO:0008006" key="3">
    <source>
        <dbReference type="Google" id="ProtNLM"/>
    </source>
</evidence>
<proteinExistence type="predicted"/>
<comment type="caution">
    <text evidence="1">The sequence shown here is derived from an EMBL/GenBank/DDBJ whole genome shotgun (WGS) entry which is preliminary data.</text>
</comment>
<dbReference type="OrthoDB" id="338425at2"/>
<dbReference type="Proteomes" id="UP000175691">
    <property type="component" value="Unassembled WGS sequence"/>
</dbReference>
<reference evidence="1 2" key="1">
    <citation type="submission" date="2016-08" db="EMBL/GenBank/DDBJ databases">
        <authorList>
            <person name="Seilhamer J.J."/>
        </authorList>
    </citation>
    <scope>NUCLEOTIDE SEQUENCE [LARGE SCALE GENOMIC DNA]</scope>
    <source>
        <strain evidence="1 2">KCTC 42603</strain>
    </source>
</reference>
<dbReference type="AlphaFoldDB" id="A0A1E7ZGP3"/>